<comment type="caution">
    <text evidence="1">The sequence shown here is derived from an EMBL/GenBank/DDBJ whole genome shotgun (WGS) entry which is preliminary data.</text>
</comment>
<protein>
    <submittedName>
        <fullName evidence="1">Uncharacterized protein</fullName>
    </submittedName>
</protein>
<dbReference type="EMBL" id="CM045870">
    <property type="protein sequence ID" value="KAI7953881.1"/>
    <property type="molecule type" value="Genomic_DNA"/>
</dbReference>
<dbReference type="Proteomes" id="UP001060170">
    <property type="component" value="Chromosome 6"/>
</dbReference>
<name>A0ACC0EH08_9BASI</name>
<reference evidence="2" key="2">
    <citation type="journal article" date="2018" name="Mol. Plant Microbe Interact.">
        <title>Genome sequence resources for the wheat stripe rust pathogen (Puccinia striiformis f. sp. tritici) and the barley stripe rust pathogen (Puccinia striiformis f. sp. hordei).</title>
        <authorList>
            <person name="Xia C."/>
            <person name="Wang M."/>
            <person name="Yin C."/>
            <person name="Cornejo O.E."/>
            <person name="Hulbert S.H."/>
            <person name="Chen X."/>
        </authorList>
    </citation>
    <scope>NUCLEOTIDE SEQUENCE [LARGE SCALE GENOMIC DNA]</scope>
    <source>
        <strain evidence="2">93-210</strain>
    </source>
</reference>
<reference evidence="2" key="1">
    <citation type="journal article" date="2018" name="BMC Genomics">
        <title>Genomic insights into host adaptation between the wheat stripe rust pathogen (Puccinia striiformis f. sp. tritici) and the barley stripe rust pathogen (Puccinia striiformis f. sp. hordei).</title>
        <authorList>
            <person name="Xia C."/>
            <person name="Wang M."/>
            <person name="Yin C."/>
            <person name="Cornejo O.E."/>
            <person name="Hulbert S.H."/>
            <person name="Chen X."/>
        </authorList>
    </citation>
    <scope>NUCLEOTIDE SEQUENCE [LARGE SCALE GENOMIC DNA]</scope>
    <source>
        <strain evidence="2">93-210</strain>
    </source>
</reference>
<keyword evidence="2" id="KW-1185">Reference proteome</keyword>
<proteinExistence type="predicted"/>
<evidence type="ECO:0000313" key="2">
    <source>
        <dbReference type="Proteomes" id="UP001060170"/>
    </source>
</evidence>
<accession>A0ACC0EH08</accession>
<evidence type="ECO:0000313" key="1">
    <source>
        <dbReference type="EMBL" id="KAI7953881.1"/>
    </source>
</evidence>
<sequence>MAQINPNLTMFSKITTQVQPIPSTPPKKPRKTTTKRQIEVNDGNDNQADAENIDMIRMFQSEY</sequence>
<gene>
    <name evidence="1" type="ORF">MJO28_006428</name>
</gene>
<reference evidence="1 2" key="3">
    <citation type="journal article" date="2022" name="Microbiol. Spectr.">
        <title>Folding features and dynamics of 3D genome architecture in plant fungal pathogens.</title>
        <authorList>
            <person name="Xia C."/>
        </authorList>
    </citation>
    <scope>NUCLEOTIDE SEQUENCE [LARGE SCALE GENOMIC DNA]</scope>
    <source>
        <strain evidence="1 2">93-210</strain>
    </source>
</reference>
<organism evidence="1 2">
    <name type="scientific">Puccinia striiformis f. sp. tritici</name>
    <dbReference type="NCBI Taxonomy" id="168172"/>
    <lineage>
        <taxon>Eukaryota</taxon>
        <taxon>Fungi</taxon>
        <taxon>Dikarya</taxon>
        <taxon>Basidiomycota</taxon>
        <taxon>Pucciniomycotina</taxon>
        <taxon>Pucciniomycetes</taxon>
        <taxon>Pucciniales</taxon>
        <taxon>Pucciniaceae</taxon>
        <taxon>Puccinia</taxon>
    </lineage>
</organism>